<feature type="domain" description="F-box" evidence="1">
    <location>
        <begin position="9"/>
        <end position="46"/>
    </location>
</feature>
<sequence>MPVLPMLRWDDLNYDIIWDIFKHLPTLQQEACQRVSSAWNSILRDYLSKSFVIGLGSRDLAKWKLTFDLLQTPCGTRKAAREGRTRMVTEKTRCVIIDFANVKLTHCEDTLRASERSSNTADHLVQSSGSSL</sequence>
<reference evidence="2 3" key="1">
    <citation type="journal article" date="2016" name="Nat. Commun.">
        <title>Extremotolerant tardigrade genome and improved radiotolerance of human cultured cells by tardigrade-unique protein.</title>
        <authorList>
            <person name="Hashimoto T."/>
            <person name="Horikawa D.D."/>
            <person name="Saito Y."/>
            <person name="Kuwahara H."/>
            <person name="Kozuka-Hata H."/>
            <person name="Shin-I T."/>
            <person name="Minakuchi Y."/>
            <person name="Ohishi K."/>
            <person name="Motoyama A."/>
            <person name="Aizu T."/>
            <person name="Enomoto A."/>
            <person name="Kondo K."/>
            <person name="Tanaka S."/>
            <person name="Hara Y."/>
            <person name="Koshikawa S."/>
            <person name="Sagara H."/>
            <person name="Miura T."/>
            <person name="Yokobori S."/>
            <person name="Miyagawa K."/>
            <person name="Suzuki Y."/>
            <person name="Kubo T."/>
            <person name="Oyama M."/>
            <person name="Kohara Y."/>
            <person name="Fujiyama A."/>
            <person name="Arakawa K."/>
            <person name="Katayama T."/>
            <person name="Toyoda A."/>
            <person name="Kunieda T."/>
        </authorList>
    </citation>
    <scope>NUCLEOTIDE SEQUENCE [LARGE SCALE GENOMIC DNA]</scope>
    <source>
        <strain evidence="2 3">YOKOZUNA-1</strain>
    </source>
</reference>
<gene>
    <name evidence="2" type="primary">RvY_06031-1</name>
    <name evidence="2" type="synonym">RvY_06031.1</name>
    <name evidence="2" type="ORF">RvY_06031</name>
</gene>
<dbReference type="Proteomes" id="UP000186922">
    <property type="component" value="Unassembled WGS sequence"/>
</dbReference>
<dbReference type="InterPro" id="IPR001810">
    <property type="entry name" value="F-box_dom"/>
</dbReference>
<proteinExistence type="predicted"/>
<comment type="caution">
    <text evidence="2">The sequence shown here is derived from an EMBL/GenBank/DDBJ whole genome shotgun (WGS) entry which is preliminary data.</text>
</comment>
<evidence type="ECO:0000313" key="2">
    <source>
        <dbReference type="EMBL" id="GAU94213.1"/>
    </source>
</evidence>
<dbReference type="AlphaFoldDB" id="A0A1D1V5Z3"/>
<accession>A0A1D1V5Z3</accession>
<dbReference type="InterPro" id="IPR036047">
    <property type="entry name" value="F-box-like_dom_sf"/>
</dbReference>
<protein>
    <recommendedName>
        <fullName evidence="1">F-box domain-containing protein</fullName>
    </recommendedName>
</protein>
<name>A0A1D1V5Z3_RAMVA</name>
<dbReference type="EMBL" id="BDGG01000002">
    <property type="protein sequence ID" value="GAU94213.1"/>
    <property type="molecule type" value="Genomic_DNA"/>
</dbReference>
<dbReference type="Pfam" id="PF00646">
    <property type="entry name" value="F-box"/>
    <property type="match status" value="1"/>
</dbReference>
<evidence type="ECO:0000259" key="1">
    <source>
        <dbReference type="Pfam" id="PF00646"/>
    </source>
</evidence>
<keyword evidence="3" id="KW-1185">Reference proteome</keyword>
<dbReference type="Gene3D" id="1.20.1280.50">
    <property type="match status" value="1"/>
</dbReference>
<evidence type="ECO:0000313" key="3">
    <source>
        <dbReference type="Proteomes" id="UP000186922"/>
    </source>
</evidence>
<organism evidence="2 3">
    <name type="scientific">Ramazzottius varieornatus</name>
    <name type="common">Water bear</name>
    <name type="synonym">Tardigrade</name>
    <dbReference type="NCBI Taxonomy" id="947166"/>
    <lineage>
        <taxon>Eukaryota</taxon>
        <taxon>Metazoa</taxon>
        <taxon>Ecdysozoa</taxon>
        <taxon>Tardigrada</taxon>
        <taxon>Eutardigrada</taxon>
        <taxon>Parachela</taxon>
        <taxon>Hypsibioidea</taxon>
        <taxon>Ramazzottiidae</taxon>
        <taxon>Ramazzottius</taxon>
    </lineage>
</organism>
<dbReference type="SUPFAM" id="SSF81383">
    <property type="entry name" value="F-box domain"/>
    <property type="match status" value="1"/>
</dbReference>